<evidence type="ECO:0000256" key="1">
    <source>
        <dbReference type="SAM" id="Coils"/>
    </source>
</evidence>
<feature type="region of interest" description="Disordered" evidence="2">
    <location>
        <begin position="150"/>
        <end position="169"/>
    </location>
</feature>
<feature type="compositionally biased region" description="Polar residues" evidence="2">
    <location>
        <begin position="455"/>
        <end position="484"/>
    </location>
</feature>
<proteinExistence type="predicted"/>
<feature type="coiled-coil region" evidence="1">
    <location>
        <begin position="301"/>
        <end position="361"/>
    </location>
</feature>
<reference evidence="3" key="1">
    <citation type="journal article" date="2012" name="Proc. Natl. Acad. Sci. U.S.A.">
        <title>Antigenic diversity is generated by distinct evolutionary mechanisms in African trypanosome species.</title>
        <authorList>
            <person name="Jackson A.P."/>
            <person name="Berry A."/>
            <person name="Aslett M."/>
            <person name="Allison H.C."/>
            <person name="Burton P."/>
            <person name="Vavrova-Anderson J."/>
            <person name="Brown R."/>
            <person name="Browne H."/>
            <person name="Corton N."/>
            <person name="Hauser H."/>
            <person name="Gamble J."/>
            <person name="Gilderthorp R."/>
            <person name="Marcello L."/>
            <person name="McQuillan J."/>
            <person name="Otto T.D."/>
            <person name="Quail M.A."/>
            <person name="Sanders M.J."/>
            <person name="van Tonder A."/>
            <person name="Ginger M.L."/>
            <person name="Field M.C."/>
            <person name="Barry J.D."/>
            <person name="Hertz-Fowler C."/>
            <person name="Berriman M."/>
        </authorList>
    </citation>
    <scope>NUCLEOTIDE SEQUENCE</scope>
    <source>
        <strain evidence="3">IL3000</strain>
    </source>
</reference>
<organism evidence="3">
    <name type="scientific">Trypanosoma congolense (strain IL3000)</name>
    <dbReference type="NCBI Taxonomy" id="1068625"/>
    <lineage>
        <taxon>Eukaryota</taxon>
        <taxon>Discoba</taxon>
        <taxon>Euglenozoa</taxon>
        <taxon>Kinetoplastea</taxon>
        <taxon>Metakinetoplastina</taxon>
        <taxon>Trypanosomatida</taxon>
        <taxon>Trypanosomatidae</taxon>
        <taxon>Trypanosoma</taxon>
        <taxon>Nannomonas</taxon>
    </lineage>
</organism>
<accession>G0URZ1</accession>
<evidence type="ECO:0000313" key="3">
    <source>
        <dbReference type="EMBL" id="CCC92153.1"/>
    </source>
</evidence>
<feature type="region of interest" description="Disordered" evidence="2">
    <location>
        <begin position="426"/>
        <end position="525"/>
    </location>
</feature>
<dbReference type="EMBL" id="HE575321">
    <property type="protein sequence ID" value="CCC92153.1"/>
    <property type="molecule type" value="Genomic_DNA"/>
</dbReference>
<protein>
    <submittedName>
        <fullName evidence="3">Uncharacterized protein</fullName>
    </submittedName>
</protein>
<feature type="compositionally biased region" description="Polar residues" evidence="2">
    <location>
        <begin position="493"/>
        <end position="502"/>
    </location>
</feature>
<dbReference type="VEuPathDB" id="TriTrypDB:TcIL3000_8_3720"/>
<gene>
    <name evidence="3" type="ORF">TCIL3000_8_3720</name>
</gene>
<evidence type="ECO:0000256" key="2">
    <source>
        <dbReference type="SAM" id="MobiDB-lite"/>
    </source>
</evidence>
<sequence>MPDPYIVRFKVLRIECPMLTRGQQFTITYKRGETCRSTPCYVSENNFVDFSTMPEGSAVVHFKSGGLRYLPKWITIRVEEYLRDRARKAVGETRIDCADVLGPSGKTAAAKTRVGFSLYGAPAEMTVAMLVYPEKHAPLSFNTIIPQPSDGAGDGRWQNQGGSGSPGSLVKRMAKDDVVTLLLALESLAERRCANIAHGLEKEMPLKARIAELEDRQRSFSGVEGMAQAVVQSRTVDLISAKYRALSQRHRANFTGQVAAYLRQLAVMNGVKLTEDISRYMAGEAVQEDNSSDVGNVQGRAQRMRSRIELLTNQVSKMEAEMANMFSRQDSFGTPVDPHEVQLLTAKIDSLNSQKKLLQQSCAAIEGAAGGRGVSVDHTPVIHEVVGIRARIIALSKEEEQLREKVRRMVAVAVNNVLKWARSKNPPMEDIRTGLASLSGIGNSDTTGPKEKVQGPSSVRKSRTSQPSSHGKNTQQAVDSSVTKKSSRRDSDAGNNAETTVCETAKEQEGTVPVEGPIPGWRRHQDPDMFGATGLPSVNDFEMVAAETQRRELLTSQDAVTEDAVSAQVADLGSSMFSAARRSNVVPSPIRPRGGQSAKDESALPQLNFDAVSEEKTASSRGPAFSIFENVRSAGVSQVVPTIQFVSVDEEAYTYDVGETADGNHFTGEDSTTFNSYPIEEATKYSAPAFGARDSTTYRTYPIEEATKHPDPAFGARDSTTYRTYPIEEATKHPDPAFGARDSTTYRTYPIEETTKHPDPAFGARDSTTYRTYPIEEATKHPDPAFGARDSTTYRTYPIEEATKHPDPAFGAESKGFHSYSFSGDGFGEGGVRPTQSGVPAYSFESELDSTTKKTASSSLRAMYNFGS</sequence>
<keyword evidence="1" id="KW-0175">Coiled coil</keyword>
<name>G0URZ1_TRYCI</name>
<dbReference type="AlphaFoldDB" id="G0URZ1"/>